<dbReference type="RefSeq" id="WP_012109035.1">
    <property type="nucleotide sequence ID" value="NC_009714.1"/>
</dbReference>
<dbReference type="EMBL" id="CP000776">
    <property type="protein sequence ID" value="ABS51182.1"/>
    <property type="molecule type" value="Genomic_DNA"/>
</dbReference>
<dbReference type="AlphaFoldDB" id="A7I2J4"/>
<dbReference type="eggNOG" id="COG1432">
    <property type="taxonomic scope" value="Bacteria"/>
</dbReference>
<dbReference type="STRING" id="360107.CHAB381_1180"/>
<evidence type="ECO:0000259" key="2">
    <source>
        <dbReference type="Pfam" id="PF12872"/>
    </source>
</evidence>
<dbReference type="InterPro" id="IPR021139">
    <property type="entry name" value="NYN"/>
</dbReference>
<keyword evidence="4" id="KW-1185">Reference proteome</keyword>
<evidence type="ECO:0000313" key="4">
    <source>
        <dbReference type="Proteomes" id="UP000002407"/>
    </source>
</evidence>
<gene>
    <name evidence="3" type="ordered locus">CHAB381_1180</name>
</gene>
<evidence type="ECO:0000259" key="1">
    <source>
        <dbReference type="Pfam" id="PF01936"/>
    </source>
</evidence>
<name>A7I2J4_CAMHC</name>
<dbReference type="GO" id="GO:0004540">
    <property type="term" value="F:RNA nuclease activity"/>
    <property type="evidence" value="ECO:0007669"/>
    <property type="project" value="InterPro"/>
</dbReference>
<dbReference type="Pfam" id="PF12872">
    <property type="entry name" value="OST-HTH"/>
    <property type="match status" value="1"/>
</dbReference>
<dbReference type="OrthoDB" id="9783963at2"/>
<dbReference type="InterPro" id="IPR025605">
    <property type="entry name" value="OST-HTH/LOTUS_dom"/>
</dbReference>
<dbReference type="PANTHER" id="PTHR35811:SF1">
    <property type="entry name" value="HTH OST-TYPE DOMAIN-CONTAINING PROTEIN"/>
    <property type="match status" value="1"/>
</dbReference>
<dbReference type="CDD" id="cd10146">
    <property type="entry name" value="LabA_like_C"/>
    <property type="match status" value="1"/>
</dbReference>
<reference evidence="4" key="1">
    <citation type="submission" date="2007-07" db="EMBL/GenBank/DDBJ databases">
        <title>Complete genome sequence of Campylobacter hominis ATCC BAA-381, a commensal isolated from the human gastrointestinal tract.</title>
        <authorList>
            <person name="Fouts D.E."/>
            <person name="Mongodin E.F."/>
            <person name="Puiu D."/>
            <person name="Sebastian Y."/>
            <person name="Miller W.G."/>
            <person name="Mandrell R.E."/>
            <person name="Nelson K.E."/>
        </authorList>
    </citation>
    <scope>NUCLEOTIDE SEQUENCE [LARGE SCALE GENOMIC DNA]</scope>
    <source>
        <strain evidence="4">ATCC BAA-381 / LMG 19568 / NCTC 13146 / CH001A</strain>
    </source>
</reference>
<protein>
    <submittedName>
        <fullName evidence="3">Protein containing DUF88</fullName>
    </submittedName>
</protein>
<dbReference type="InterPro" id="IPR041966">
    <property type="entry name" value="LOTUS-like"/>
</dbReference>
<evidence type="ECO:0000313" key="3">
    <source>
        <dbReference type="EMBL" id="ABS51182.1"/>
    </source>
</evidence>
<dbReference type="KEGG" id="cha:CHAB381_1180"/>
<feature type="domain" description="HTH OST-type" evidence="2">
    <location>
        <begin position="185"/>
        <end position="247"/>
    </location>
</feature>
<dbReference type="PANTHER" id="PTHR35811">
    <property type="entry name" value="SLR1870 PROTEIN"/>
    <property type="match status" value="1"/>
</dbReference>
<dbReference type="HOGENOM" id="CLU_034061_0_0_7"/>
<accession>A7I2J4</accession>
<feature type="domain" description="NYN" evidence="1">
    <location>
        <begin position="5"/>
        <end position="138"/>
    </location>
</feature>
<dbReference type="Gene3D" id="3.30.420.610">
    <property type="entry name" value="LOTUS domain-like"/>
    <property type="match status" value="1"/>
</dbReference>
<sequence>MNEKYAIFIDAENVSYKYINKVFELINVYPEPAIRRIYGDFSSQNLLGYKDEILSHALKPVQQFHSPNGKNAADIALVIDIMEILNNTDIKNFIIVSSDGDFASLAIKIREKGGFVIGIGENKTQINFIKACDEFFYLNEPEPEKKEKFFGKLFKNIFKTKEKNRSKNIEEIKILPNFDNSEILKIIEILKLTNADKCDENGFSDIGPFGQNLIKEFPEFSAKSHGFNKLSKFMQFLSDNKIIELKKEKSFKFKVIVDG</sequence>
<dbReference type="Gene3D" id="3.40.50.1010">
    <property type="entry name" value="5'-nuclease"/>
    <property type="match status" value="1"/>
</dbReference>
<dbReference type="Proteomes" id="UP000002407">
    <property type="component" value="Chromosome"/>
</dbReference>
<organism evidence="3 4">
    <name type="scientific">Campylobacter hominis (strain ATCC BAA-381 / DSM 21671 / CCUG 45161 / LMG 19568 / NCTC 13146 / CH001A)</name>
    <dbReference type="NCBI Taxonomy" id="360107"/>
    <lineage>
        <taxon>Bacteria</taxon>
        <taxon>Pseudomonadati</taxon>
        <taxon>Campylobacterota</taxon>
        <taxon>Epsilonproteobacteria</taxon>
        <taxon>Campylobacterales</taxon>
        <taxon>Campylobacteraceae</taxon>
        <taxon>Campylobacter</taxon>
    </lineage>
</organism>
<dbReference type="Pfam" id="PF01936">
    <property type="entry name" value="NYN"/>
    <property type="match status" value="1"/>
</dbReference>
<dbReference type="CDD" id="cd11297">
    <property type="entry name" value="PIN_LabA-like_N_1"/>
    <property type="match status" value="1"/>
</dbReference>
<proteinExistence type="predicted"/>